<dbReference type="EMBL" id="BJUG01000001">
    <property type="protein sequence ID" value="GEK35860.1"/>
    <property type="molecule type" value="Genomic_DNA"/>
</dbReference>
<dbReference type="GO" id="GO:0016747">
    <property type="term" value="F:acyltransferase activity, transferring groups other than amino-acyl groups"/>
    <property type="evidence" value="ECO:0007669"/>
    <property type="project" value="InterPro"/>
</dbReference>
<dbReference type="GeneID" id="77486546"/>
<feature type="domain" description="N-acetyltransferase" evidence="1">
    <location>
        <begin position="3"/>
        <end position="148"/>
    </location>
</feature>
<dbReference type="KEGG" id="eth:CK496_02725"/>
<dbReference type="Gene3D" id="3.40.630.30">
    <property type="match status" value="1"/>
</dbReference>
<dbReference type="SUPFAM" id="SSF55729">
    <property type="entry name" value="Acyl-CoA N-acyltransferases (Nat)"/>
    <property type="match status" value="1"/>
</dbReference>
<dbReference type="InterPro" id="IPR000182">
    <property type="entry name" value="GNAT_dom"/>
</dbReference>
<organism evidence="3 4">
    <name type="scientific">Enterococcus thailandicus</name>
    <dbReference type="NCBI Taxonomy" id="417368"/>
    <lineage>
        <taxon>Bacteria</taxon>
        <taxon>Bacillati</taxon>
        <taxon>Bacillota</taxon>
        <taxon>Bacilli</taxon>
        <taxon>Lactobacillales</taxon>
        <taxon>Enterococcaceae</taxon>
        <taxon>Enterococcus</taxon>
    </lineage>
</organism>
<keyword evidence="3" id="KW-0808">Transferase</keyword>
<dbReference type="AlphaFoldDB" id="A0A179EV16"/>
<dbReference type="OrthoDB" id="9127144at2"/>
<reference evidence="2 5" key="2">
    <citation type="submission" date="2019-07" db="EMBL/GenBank/DDBJ databases">
        <title>Whole genome shotgun sequence of Enterococcus thailandicus NBRC 101867.</title>
        <authorList>
            <person name="Hosoyama A."/>
            <person name="Uohara A."/>
            <person name="Ohji S."/>
            <person name="Ichikawa N."/>
        </authorList>
    </citation>
    <scope>NUCLEOTIDE SEQUENCE [LARGE SCALE GENOMIC DNA]</scope>
    <source>
        <strain evidence="2 5">NBRC 101867</strain>
    </source>
</reference>
<evidence type="ECO:0000313" key="4">
    <source>
        <dbReference type="Proteomes" id="UP000078516"/>
    </source>
</evidence>
<dbReference type="PATRIC" id="fig|417368.6.peg.1979"/>
<evidence type="ECO:0000259" key="1">
    <source>
        <dbReference type="PROSITE" id="PS51186"/>
    </source>
</evidence>
<reference evidence="3 4" key="1">
    <citation type="submission" date="2016-04" db="EMBL/GenBank/DDBJ databases">
        <title>Draft genome of an Enterococcus thailandicus strain isolated from bovine feces.</title>
        <authorList>
            <person name="Beukers A.G."/>
            <person name="Zaheer R."/>
            <person name="Goji N."/>
            <person name="Cook S.R."/>
            <person name="Amoako K."/>
            <person name="Chaves A.V."/>
            <person name="Ward M.P."/>
            <person name="Mcallister T.A."/>
        </authorList>
    </citation>
    <scope>NUCLEOTIDE SEQUENCE [LARGE SCALE GENOMIC DNA]</scope>
    <source>
        <strain evidence="3 4">F0711D 46</strain>
    </source>
</reference>
<evidence type="ECO:0000313" key="5">
    <source>
        <dbReference type="Proteomes" id="UP000321361"/>
    </source>
</evidence>
<dbReference type="RefSeq" id="WP_067481636.1">
    <property type="nucleotide sequence ID" value="NZ_BJUG01000001.1"/>
</dbReference>
<name>A0A179EV16_ENTTH</name>
<evidence type="ECO:0000313" key="3">
    <source>
        <dbReference type="EMBL" id="OAQ56709.1"/>
    </source>
</evidence>
<dbReference type="Pfam" id="PF00583">
    <property type="entry name" value="Acetyltransf_1"/>
    <property type="match status" value="1"/>
</dbReference>
<dbReference type="EMBL" id="LWMN01000003">
    <property type="protein sequence ID" value="OAQ56709.1"/>
    <property type="molecule type" value="Genomic_DNA"/>
</dbReference>
<dbReference type="InterPro" id="IPR016181">
    <property type="entry name" value="Acyl_CoA_acyltransferase"/>
</dbReference>
<accession>A0A179EV16</accession>
<dbReference type="PROSITE" id="PS51186">
    <property type="entry name" value="GNAT"/>
    <property type="match status" value="1"/>
</dbReference>
<protein>
    <submittedName>
        <fullName evidence="2 3">Spermidine acetyltransferase</fullName>
    </submittedName>
</protein>
<sequence length="148" mass="17136">MNLLLKDVDESNWRDVIALSVSDNQVNFIETNATSLLEAAYDVSLGWRPLAMYDGKKLVGFSMIGAKKEQAMWLDRLMIEANSQGKAYGSLFLPLLIHLMKEQYAVERIYLSVHDENEKIIPYYQRFGFVDSQRYDPENGERIMYLDV</sequence>
<dbReference type="Proteomes" id="UP000078516">
    <property type="component" value="Unassembled WGS sequence"/>
</dbReference>
<proteinExistence type="predicted"/>
<dbReference type="Proteomes" id="UP000321361">
    <property type="component" value="Unassembled WGS sequence"/>
</dbReference>
<keyword evidence="4" id="KW-1185">Reference proteome</keyword>
<gene>
    <name evidence="2" type="primary">bltD</name>
    <name evidence="3" type="ORF">A6E74_12035</name>
    <name evidence="2" type="ORF">ETH01_01470</name>
</gene>
<comment type="caution">
    <text evidence="3">The sequence shown here is derived from an EMBL/GenBank/DDBJ whole genome shotgun (WGS) entry which is preliminary data.</text>
</comment>
<evidence type="ECO:0000313" key="2">
    <source>
        <dbReference type="EMBL" id="GEK35860.1"/>
    </source>
</evidence>